<accession>A0A813MBM9</accession>
<dbReference type="Proteomes" id="UP000663891">
    <property type="component" value="Unassembled WGS sequence"/>
</dbReference>
<dbReference type="EMBL" id="CAJOBB010002080">
    <property type="protein sequence ID" value="CAF3936035.1"/>
    <property type="molecule type" value="Genomic_DNA"/>
</dbReference>
<evidence type="ECO:0000256" key="1">
    <source>
        <dbReference type="SAM" id="SignalP"/>
    </source>
</evidence>
<evidence type="ECO:0000313" key="5">
    <source>
        <dbReference type="EMBL" id="CAF1497413.1"/>
    </source>
</evidence>
<evidence type="ECO:0000313" key="4">
    <source>
        <dbReference type="EMBL" id="CAF0742899.1"/>
    </source>
</evidence>
<dbReference type="EMBL" id="CAJNOG010000001">
    <property type="protein sequence ID" value="CAF0718827.1"/>
    <property type="molecule type" value="Genomic_DNA"/>
</dbReference>
<reference evidence="2" key="1">
    <citation type="submission" date="2021-02" db="EMBL/GenBank/DDBJ databases">
        <authorList>
            <person name="Nowell W R."/>
        </authorList>
    </citation>
    <scope>NUCLEOTIDE SEQUENCE</scope>
</reference>
<feature type="signal peptide" evidence="1">
    <location>
        <begin position="1"/>
        <end position="17"/>
    </location>
</feature>
<dbReference type="Proteomes" id="UP000663881">
    <property type="component" value="Unassembled WGS sequence"/>
</dbReference>
<dbReference type="EMBL" id="CAJNOE010003008">
    <property type="protein sequence ID" value="CAF1497413.1"/>
    <property type="molecule type" value="Genomic_DNA"/>
</dbReference>
<sequence>MLKTITFLVCLLAITQAALPSEERCVSSFPQCYSKFGGLYYLHITGAKHSWFMFLTLRSDSSLTWISNEQTSAKRMEATELFFQPYSDLVGKWSCDSKEMGMIMTKDFGFMYSTVKSPMSMYLNHNIMRLNMNNPKEITGSFQFRTYNMNSTYLMEAMTMERNDYTDMAHDQFGEFIDFSVKGYRLDRLC</sequence>
<organism evidence="2 9">
    <name type="scientific">Adineta steineri</name>
    <dbReference type="NCBI Taxonomy" id="433720"/>
    <lineage>
        <taxon>Eukaryota</taxon>
        <taxon>Metazoa</taxon>
        <taxon>Spiralia</taxon>
        <taxon>Gnathifera</taxon>
        <taxon>Rotifera</taxon>
        <taxon>Eurotatoria</taxon>
        <taxon>Bdelloidea</taxon>
        <taxon>Adinetida</taxon>
        <taxon>Adinetidae</taxon>
        <taxon>Adineta</taxon>
    </lineage>
</organism>
<evidence type="ECO:0000313" key="9">
    <source>
        <dbReference type="Proteomes" id="UP000663845"/>
    </source>
</evidence>
<name>A0A813MBM9_9BILA</name>
<dbReference type="EMBL" id="CAJNOG010000001">
    <property type="protein sequence ID" value="CAF0718833.1"/>
    <property type="molecule type" value="Genomic_DNA"/>
</dbReference>
<dbReference type="OrthoDB" id="10076574at2759"/>
<keyword evidence="1" id="KW-0732">Signal</keyword>
<proteinExistence type="predicted"/>
<dbReference type="EMBL" id="CAJNON010000004">
    <property type="protein sequence ID" value="CAF0742899.1"/>
    <property type="molecule type" value="Genomic_DNA"/>
</dbReference>
<evidence type="ECO:0000313" key="6">
    <source>
        <dbReference type="EMBL" id="CAF3936035.1"/>
    </source>
</evidence>
<comment type="caution">
    <text evidence="2">The sequence shown here is derived from an EMBL/GenBank/DDBJ whole genome shotgun (WGS) entry which is preliminary data.</text>
</comment>
<feature type="chain" id="PRO_5036409014" evidence="1">
    <location>
        <begin position="18"/>
        <end position="190"/>
    </location>
</feature>
<dbReference type="Proteomes" id="UP000663844">
    <property type="component" value="Unassembled WGS sequence"/>
</dbReference>
<dbReference type="AlphaFoldDB" id="A0A813MBM9"/>
<protein>
    <submittedName>
        <fullName evidence="2">Uncharacterized protein</fullName>
    </submittedName>
</protein>
<dbReference type="Proteomes" id="UP000663860">
    <property type="component" value="Unassembled WGS sequence"/>
</dbReference>
<dbReference type="EMBL" id="CAJOAY010004014">
    <property type="protein sequence ID" value="CAF4050923.1"/>
    <property type="molecule type" value="Genomic_DNA"/>
</dbReference>
<dbReference type="Proteomes" id="UP000663868">
    <property type="component" value="Unassembled WGS sequence"/>
</dbReference>
<evidence type="ECO:0000313" key="8">
    <source>
        <dbReference type="EMBL" id="CAF4050923.1"/>
    </source>
</evidence>
<evidence type="ECO:0000313" key="7">
    <source>
        <dbReference type="EMBL" id="CAF3982213.1"/>
    </source>
</evidence>
<evidence type="ECO:0000313" key="2">
    <source>
        <dbReference type="EMBL" id="CAF0718827.1"/>
    </source>
</evidence>
<gene>
    <name evidence="5" type="ORF">IZO911_LOCUS44831</name>
    <name evidence="2" type="ORF">JYZ213_LOCUS34</name>
    <name evidence="3" type="ORF">JYZ213_LOCUS35</name>
    <name evidence="6" type="ORF">KXQ929_LOCUS24744</name>
    <name evidence="8" type="ORF">OKA104_LOCUS32776</name>
    <name evidence="7" type="ORF">OXD698_LOCUS28453</name>
    <name evidence="4" type="ORF">VCS650_LOCUS763</name>
</gene>
<evidence type="ECO:0000313" key="3">
    <source>
        <dbReference type="EMBL" id="CAF0718833.1"/>
    </source>
</evidence>
<dbReference type="Proteomes" id="UP000663845">
    <property type="component" value="Unassembled WGS sequence"/>
</dbReference>
<dbReference type="EMBL" id="CAJOAZ010003068">
    <property type="protein sequence ID" value="CAF3982213.1"/>
    <property type="molecule type" value="Genomic_DNA"/>
</dbReference>